<dbReference type="AlphaFoldDB" id="A0A445MQV1"/>
<proteinExistence type="predicted"/>
<gene>
    <name evidence="1" type="ORF">PITCH_A1070014</name>
</gene>
<accession>A0A445MQV1</accession>
<dbReference type="EMBL" id="OJIN01000010">
    <property type="protein sequence ID" value="SPD71840.1"/>
    <property type="molecule type" value="Genomic_DNA"/>
</dbReference>
<organism evidence="1">
    <name type="scientific">uncultured Desulfobacterium sp</name>
    <dbReference type="NCBI Taxonomy" id="201089"/>
    <lineage>
        <taxon>Bacteria</taxon>
        <taxon>Pseudomonadati</taxon>
        <taxon>Thermodesulfobacteriota</taxon>
        <taxon>Desulfobacteria</taxon>
        <taxon>Desulfobacterales</taxon>
        <taxon>Desulfobacteriaceae</taxon>
        <taxon>Desulfobacterium</taxon>
        <taxon>environmental samples</taxon>
    </lineage>
</organism>
<sequence length="83" mass="9118">MIKSLNRTILDNILDNGKIYSLLLFAETDKKGHVAQVVDYAGKPPGVPVYHLNSLPGEHIAFEPGLALSKEYVPGSIIEVQWS</sequence>
<reference evidence="1" key="1">
    <citation type="submission" date="2018-01" db="EMBL/GenBank/DDBJ databases">
        <authorList>
            <person name="Regsiter A."/>
            <person name="William W."/>
        </authorList>
    </citation>
    <scope>NUCLEOTIDE SEQUENCE</scope>
    <source>
        <strain evidence="1">TRIP AH-1</strain>
    </source>
</reference>
<name>A0A445MQV1_9BACT</name>
<protein>
    <submittedName>
        <fullName evidence="1">Uncharacterized protein</fullName>
    </submittedName>
</protein>
<evidence type="ECO:0000313" key="1">
    <source>
        <dbReference type="EMBL" id="SPD71840.1"/>
    </source>
</evidence>